<name>A0A0D0ADS2_9AGAM</name>
<feature type="compositionally biased region" description="Basic residues" evidence="1">
    <location>
        <begin position="241"/>
        <end position="256"/>
    </location>
</feature>
<feature type="compositionally biased region" description="Acidic residues" evidence="1">
    <location>
        <begin position="415"/>
        <end position="425"/>
    </location>
</feature>
<dbReference type="InParanoid" id="A0A0D0ADS2"/>
<feature type="compositionally biased region" description="Polar residues" evidence="1">
    <location>
        <begin position="284"/>
        <end position="303"/>
    </location>
</feature>
<evidence type="ECO:0000313" key="2">
    <source>
        <dbReference type="EMBL" id="KIK32367.1"/>
    </source>
</evidence>
<dbReference type="OrthoDB" id="2692216at2759"/>
<feature type="compositionally biased region" description="Pro residues" evidence="1">
    <location>
        <begin position="161"/>
        <end position="209"/>
    </location>
</feature>
<proteinExistence type="predicted"/>
<evidence type="ECO:0000256" key="1">
    <source>
        <dbReference type="SAM" id="MobiDB-lite"/>
    </source>
</evidence>
<reference evidence="3" key="2">
    <citation type="submission" date="2015-01" db="EMBL/GenBank/DDBJ databases">
        <title>Evolutionary Origins and Diversification of the Mycorrhizal Mutualists.</title>
        <authorList>
            <consortium name="DOE Joint Genome Institute"/>
            <consortium name="Mycorrhizal Genomics Consortium"/>
            <person name="Kohler A."/>
            <person name="Kuo A."/>
            <person name="Nagy L.G."/>
            <person name="Floudas D."/>
            <person name="Copeland A."/>
            <person name="Barry K.W."/>
            <person name="Cichocki N."/>
            <person name="Veneault-Fourrey C."/>
            <person name="LaButti K."/>
            <person name="Lindquist E.A."/>
            <person name="Lipzen A."/>
            <person name="Lundell T."/>
            <person name="Morin E."/>
            <person name="Murat C."/>
            <person name="Riley R."/>
            <person name="Ohm R."/>
            <person name="Sun H."/>
            <person name="Tunlid A."/>
            <person name="Henrissat B."/>
            <person name="Grigoriev I.V."/>
            <person name="Hibbett D.S."/>
            <person name="Martin F."/>
        </authorList>
    </citation>
    <scope>NUCLEOTIDE SEQUENCE [LARGE SCALE GENOMIC DNA]</scope>
    <source>
        <strain evidence="3">UH-Slu-Lm8-n1</strain>
    </source>
</reference>
<organism evidence="2 3">
    <name type="scientific">Suillus luteus UH-Slu-Lm8-n1</name>
    <dbReference type="NCBI Taxonomy" id="930992"/>
    <lineage>
        <taxon>Eukaryota</taxon>
        <taxon>Fungi</taxon>
        <taxon>Dikarya</taxon>
        <taxon>Basidiomycota</taxon>
        <taxon>Agaricomycotina</taxon>
        <taxon>Agaricomycetes</taxon>
        <taxon>Agaricomycetidae</taxon>
        <taxon>Boletales</taxon>
        <taxon>Suillineae</taxon>
        <taxon>Suillaceae</taxon>
        <taxon>Suillus</taxon>
    </lineage>
</organism>
<feature type="compositionally biased region" description="Polar residues" evidence="1">
    <location>
        <begin position="680"/>
        <end position="692"/>
    </location>
</feature>
<feature type="region of interest" description="Disordered" evidence="1">
    <location>
        <begin position="281"/>
        <end position="303"/>
    </location>
</feature>
<keyword evidence="3" id="KW-1185">Reference proteome</keyword>
<evidence type="ECO:0008006" key="4">
    <source>
        <dbReference type="Google" id="ProtNLM"/>
    </source>
</evidence>
<protein>
    <recommendedName>
        <fullName evidence="4">Zn(2)-C6 fungal-type domain-containing protein</fullName>
    </recommendedName>
</protein>
<accession>A0A0D0ADS2</accession>
<gene>
    <name evidence="2" type="ORF">CY34DRAFT_19100</name>
</gene>
<feature type="compositionally biased region" description="Basic and acidic residues" evidence="1">
    <location>
        <begin position="450"/>
        <end position="465"/>
    </location>
</feature>
<feature type="region of interest" description="Disordered" evidence="1">
    <location>
        <begin position="655"/>
        <end position="692"/>
    </location>
</feature>
<dbReference type="AlphaFoldDB" id="A0A0D0ADS2"/>
<evidence type="ECO:0000313" key="3">
    <source>
        <dbReference type="Proteomes" id="UP000054485"/>
    </source>
</evidence>
<dbReference type="HOGENOM" id="CLU_440872_0_0_1"/>
<feature type="compositionally biased region" description="Polar residues" evidence="1">
    <location>
        <begin position="386"/>
        <end position="400"/>
    </location>
</feature>
<feature type="region of interest" description="Disordered" evidence="1">
    <location>
        <begin position="371"/>
        <end position="425"/>
    </location>
</feature>
<sequence>MSLHYVAMRDLPAEAVGSSLAVEGVGKWTCSVDMVPDFAIQLVSPELVHPHNNTHTHTLTDTFTYILNISAAQNANDVLSLVAEKVRRLRTRALKLKEGDAAAKPLAHEIAVTWVSAFAQFGTATTSLSPSLLSCVAEIQDKSGPNGKLRGLPDWSTHPLSPTPAPAPALAPAPAPAPAPAIAPPTPAPAPPAPAPPTPAPAPALAPPAPKHDLFVAGNIKSGKRPPETEDEDEAEEKPTKPVKRKSTRSKAPQKRAKFIDEEELPVDKIIVVKKPTAGPSTLPAITQPTASTSPEPFTPEEGSSAQRLFSIPCKMCIKSESPCVVLPNKKKRDDTNNSCRHCSIKKIRCDRPSPEKMEVLLAEVALKKTKAAGKNPRGTRKKKPSTSAAKSRACTTCSVSRKRQGPVSPKFCEDNDNDAEGEADPEMAAAADDVAEEMPKITEGGVEGSVEREEPATDTQKDFDASTGPIDDNVNTDFNGTGPIIDNVNMDFAIAGPVAQPQASPDAAMGNLLPIPPTQPTPLNIIPSIEALGNKFDTLFRTSGEHVDAVEAQVNSMEERWEMKLAALDEKLRQMDMKTMSNTISLGHMANKVNNLTQSGNATAFNPPAALSLGNPYGQMPPSWLHQAIDAGQAGDPSISTMGSQLTFAWEESQAPVPTAPGTNSISAVEESDEARRLTNLSPKVSTSGSG</sequence>
<dbReference type="EMBL" id="KN836273">
    <property type="protein sequence ID" value="KIK32367.1"/>
    <property type="molecule type" value="Genomic_DNA"/>
</dbReference>
<feature type="region of interest" description="Disordered" evidence="1">
    <location>
        <begin position="444"/>
        <end position="475"/>
    </location>
</feature>
<reference evidence="2 3" key="1">
    <citation type="submission" date="2014-04" db="EMBL/GenBank/DDBJ databases">
        <authorList>
            <consortium name="DOE Joint Genome Institute"/>
            <person name="Kuo A."/>
            <person name="Ruytinx J."/>
            <person name="Rineau F."/>
            <person name="Colpaert J."/>
            <person name="Kohler A."/>
            <person name="Nagy L.G."/>
            <person name="Floudas D."/>
            <person name="Copeland A."/>
            <person name="Barry K.W."/>
            <person name="Cichocki N."/>
            <person name="Veneault-Fourrey C."/>
            <person name="LaButti K."/>
            <person name="Lindquist E.A."/>
            <person name="Lipzen A."/>
            <person name="Lundell T."/>
            <person name="Morin E."/>
            <person name="Murat C."/>
            <person name="Sun H."/>
            <person name="Tunlid A."/>
            <person name="Henrissat B."/>
            <person name="Grigoriev I.V."/>
            <person name="Hibbett D.S."/>
            <person name="Martin F."/>
            <person name="Nordberg H.P."/>
            <person name="Cantor M.N."/>
            <person name="Hua S.X."/>
        </authorList>
    </citation>
    <scope>NUCLEOTIDE SEQUENCE [LARGE SCALE GENOMIC DNA]</scope>
    <source>
        <strain evidence="2 3">UH-Slu-Lm8-n1</strain>
    </source>
</reference>
<dbReference type="PRINTS" id="PR01217">
    <property type="entry name" value="PRICHEXTENSN"/>
</dbReference>
<feature type="compositionally biased region" description="Basic residues" evidence="1">
    <location>
        <begin position="371"/>
        <end position="385"/>
    </location>
</feature>
<dbReference type="Proteomes" id="UP000054485">
    <property type="component" value="Unassembled WGS sequence"/>
</dbReference>
<feature type="region of interest" description="Disordered" evidence="1">
    <location>
        <begin position="142"/>
        <end position="256"/>
    </location>
</feature>